<keyword evidence="3" id="KW-1003">Cell membrane</keyword>
<keyword evidence="10 15" id="KW-0472">Membrane</keyword>
<dbReference type="GO" id="GO:0005886">
    <property type="term" value="C:plasma membrane"/>
    <property type="evidence" value="ECO:0007669"/>
    <property type="project" value="UniProtKB-SubCell"/>
</dbReference>
<dbReference type="AlphaFoldDB" id="A0AAD9X4E9"/>
<dbReference type="InterPro" id="IPR051378">
    <property type="entry name" value="Cell2Cell_Antifungal"/>
</dbReference>
<evidence type="ECO:0000256" key="13">
    <source>
        <dbReference type="ARBA" id="ARBA00038393"/>
    </source>
</evidence>
<evidence type="ECO:0000256" key="8">
    <source>
        <dbReference type="ARBA" id="ARBA00022949"/>
    </source>
</evidence>
<keyword evidence="8" id="KW-0965">Cell junction</keyword>
<evidence type="ECO:0000256" key="10">
    <source>
        <dbReference type="ARBA" id="ARBA00023136"/>
    </source>
</evidence>
<keyword evidence="18" id="KW-1185">Reference proteome</keyword>
<dbReference type="InterPro" id="IPR038408">
    <property type="entry name" value="GNK2_sf"/>
</dbReference>
<evidence type="ECO:0000256" key="9">
    <source>
        <dbReference type="ARBA" id="ARBA00022989"/>
    </source>
</evidence>
<evidence type="ECO:0000256" key="2">
    <source>
        <dbReference type="ARBA" id="ARBA00022448"/>
    </source>
</evidence>
<keyword evidence="9 15" id="KW-1133">Transmembrane helix</keyword>
<feature type="transmembrane region" description="Helical" evidence="15">
    <location>
        <begin position="278"/>
        <end position="298"/>
    </location>
</feature>
<dbReference type="FunFam" id="3.30.430.20:FF:000020">
    <property type="entry name" value="Cysteine-rich repeat secretory protein 60"/>
    <property type="match status" value="1"/>
</dbReference>
<dbReference type="EMBL" id="JANJYI010000004">
    <property type="protein sequence ID" value="KAK2652550.1"/>
    <property type="molecule type" value="Genomic_DNA"/>
</dbReference>
<feature type="domain" description="Gnk2-homologous" evidence="16">
    <location>
        <begin position="54"/>
        <end position="158"/>
    </location>
</feature>
<dbReference type="PROSITE" id="PS51473">
    <property type="entry name" value="GNK2"/>
    <property type="match status" value="2"/>
</dbReference>
<keyword evidence="6" id="KW-0732">Signal</keyword>
<comment type="subunit">
    <text evidence="14">(Microbial infection) Interacts with Grapevine fanleaf virus (GFLV) 2B-MP.</text>
</comment>
<evidence type="ECO:0000256" key="3">
    <source>
        <dbReference type="ARBA" id="ARBA00022475"/>
    </source>
</evidence>
<comment type="similarity">
    <text evidence="13">Belongs to the cysteine-rich repeat secretory protein family. Plasmodesmata-located proteins (PDLD) subfamily.</text>
</comment>
<dbReference type="Gene3D" id="3.30.430.20">
    <property type="entry name" value="Gnk2 domain, C-X8-C-X2-C motif"/>
    <property type="match status" value="2"/>
</dbReference>
<protein>
    <recommendedName>
        <fullName evidence="16">Gnk2-homologous domain-containing protein</fullName>
    </recommendedName>
</protein>
<evidence type="ECO:0000256" key="11">
    <source>
        <dbReference type="ARBA" id="ARBA00023157"/>
    </source>
</evidence>
<comment type="caution">
    <text evidence="17">The sequence shown here is derived from an EMBL/GenBank/DDBJ whole genome shotgun (WGS) entry which is preliminary data.</text>
</comment>
<sequence length="307" mass="32635">MKSTSLCLSREKRKTTLSKNIMAATSSTTTTSSLIFLFTFLVYLSLSSSSSSTDSFVFGGCSQQKYSPDSAYESNLNSLLTSLVNSATYSSYNNYTIMGSSPQDVVYGLYQCRGDLAMPDCATCVARAVTQLGSLCPENCGGALQLQGCYVKYDNTTFLGVEDKGVVLKKCGPSVGYDVEIMARRDAVLSGLVGTGGIYRVGGSGEVQGLAQCVGDLSFVECQDCLSQAIGRLKSDCGTADYGDMFLGKCYARYSTGGAHISYKPHNDKSSNGGEKTFAIIIGLLAGVALVIIFLTFIRKILEGHGK</sequence>
<evidence type="ECO:0000256" key="15">
    <source>
        <dbReference type="SAM" id="Phobius"/>
    </source>
</evidence>
<dbReference type="Pfam" id="PF01657">
    <property type="entry name" value="Stress-antifung"/>
    <property type="match status" value="2"/>
</dbReference>
<keyword evidence="4" id="KW-0945">Host-virus interaction</keyword>
<keyword evidence="11" id="KW-1015">Disulfide bond</keyword>
<evidence type="ECO:0000256" key="1">
    <source>
        <dbReference type="ARBA" id="ARBA00004251"/>
    </source>
</evidence>
<organism evidence="17 18">
    <name type="scientific">Dipteronia dyeriana</name>
    <dbReference type="NCBI Taxonomy" id="168575"/>
    <lineage>
        <taxon>Eukaryota</taxon>
        <taxon>Viridiplantae</taxon>
        <taxon>Streptophyta</taxon>
        <taxon>Embryophyta</taxon>
        <taxon>Tracheophyta</taxon>
        <taxon>Spermatophyta</taxon>
        <taxon>Magnoliopsida</taxon>
        <taxon>eudicotyledons</taxon>
        <taxon>Gunneridae</taxon>
        <taxon>Pentapetalae</taxon>
        <taxon>rosids</taxon>
        <taxon>malvids</taxon>
        <taxon>Sapindales</taxon>
        <taxon>Sapindaceae</taxon>
        <taxon>Hippocastanoideae</taxon>
        <taxon>Acereae</taxon>
        <taxon>Dipteronia</taxon>
    </lineage>
</organism>
<evidence type="ECO:0000256" key="12">
    <source>
        <dbReference type="ARBA" id="ARBA00024184"/>
    </source>
</evidence>
<evidence type="ECO:0000256" key="7">
    <source>
        <dbReference type="ARBA" id="ARBA00022737"/>
    </source>
</evidence>
<keyword evidence="5 15" id="KW-0812">Transmembrane</keyword>
<dbReference type="InterPro" id="IPR002902">
    <property type="entry name" value="GNK2"/>
</dbReference>
<feature type="domain" description="Gnk2-homologous" evidence="16">
    <location>
        <begin position="159"/>
        <end position="259"/>
    </location>
</feature>
<evidence type="ECO:0000313" key="18">
    <source>
        <dbReference type="Proteomes" id="UP001280121"/>
    </source>
</evidence>
<dbReference type="GO" id="GO:0009506">
    <property type="term" value="C:plasmodesma"/>
    <property type="evidence" value="ECO:0007669"/>
    <property type="project" value="UniProtKB-SubCell"/>
</dbReference>
<evidence type="ECO:0000256" key="5">
    <source>
        <dbReference type="ARBA" id="ARBA00022692"/>
    </source>
</evidence>
<evidence type="ECO:0000313" key="17">
    <source>
        <dbReference type="EMBL" id="KAK2652550.1"/>
    </source>
</evidence>
<evidence type="ECO:0000256" key="6">
    <source>
        <dbReference type="ARBA" id="ARBA00022729"/>
    </source>
</evidence>
<accession>A0AAD9X4E9</accession>
<keyword evidence="7" id="KW-0677">Repeat</keyword>
<evidence type="ECO:0000256" key="4">
    <source>
        <dbReference type="ARBA" id="ARBA00022581"/>
    </source>
</evidence>
<dbReference type="PANTHER" id="PTHR32080">
    <property type="entry name" value="ANTIFUNGAL PROTEIN GINKBILOBIN-2-LIKE"/>
    <property type="match status" value="1"/>
</dbReference>
<gene>
    <name evidence="17" type="ORF">Ddye_012406</name>
</gene>
<reference evidence="17" key="1">
    <citation type="journal article" date="2023" name="Plant J.">
        <title>Genome sequences and population genomics provide insights into the demographic history, inbreeding, and mutation load of two 'living fossil' tree species of Dipteronia.</title>
        <authorList>
            <person name="Feng Y."/>
            <person name="Comes H.P."/>
            <person name="Chen J."/>
            <person name="Zhu S."/>
            <person name="Lu R."/>
            <person name="Zhang X."/>
            <person name="Li P."/>
            <person name="Qiu J."/>
            <person name="Olsen K.M."/>
            <person name="Qiu Y."/>
        </authorList>
    </citation>
    <scope>NUCLEOTIDE SEQUENCE</scope>
    <source>
        <strain evidence="17">KIB01</strain>
    </source>
</reference>
<dbReference type="PANTHER" id="PTHR32080:SF3">
    <property type="entry name" value="PLASMODESMATA-LOCATED PROTEIN 7"/>
    <property type="match status" value="1"/>
</dbReference>
<dbReference type="CDD" id="cd23509">
    <property type="entry name" value="Gnk2-like"/>
    <property type="match status" value="2"/>
</dbReference>
<name>A0AAD9X4E9_9ROSI</name>
<dbReference type="FunFam" id="3.30.430.20:FF:000001">
    <property type="entry name" value="cysteine-rich repeat secretory protein 3"/>
    <property type="match status" value="1"/>
</dbReference>
<comment type="subcellular location">
    <subcellularLocation>
        <location evidence="12">Cell junction</location>
        <location evidence="12">Plasmodesma</location>
    </subcellularLocation>
    <subcellularLocation>
        <location evidence="1">Cell membrane</location>
        <topology evidence="1">Single-pass type I membrane protein</topology>
    </subcellularLocation>
</comment>
<evidence type="ECO:0000256" key="14">
    <source>
        <dbReference type="ARBA" id="ARBA00064287"/>
    </source>
</evidence>
<keyword evidence="2" id="KW-0813">Transport</keyword>
<feature type="transmembrane region" description="Helical" evidence="15">
    <location>
        <begin position="21"/>
        <end position="46"/>
    </location>
</feature>
<proteinExistence type="inferred from homology"/>
<evidence type="ECO:0000259" key="16">
    <source>
        <dbReference type="PROSITE" id="PS51473"/>
    </source>
</evidence>
<dbReference type="Proteomes" id="UP001280121">
    <property type="component" value="Unassembled WGS sequence"/>
</dbReference>